<dbReference type="GO" id="GO:0046872">
    <property type="term" value="F:metal ion binding"/>
    <property type="evidence" value="ECO:0007669"/>
    <property type="project" value="UniProtKB-KW"/>
</dbReference>
<dbReference type="InterPro" id="IPR029149">
    <property type="entry name" value="Creatin/AminoP/Spt16_N"/>
</dbReference>
<gene>
    <name evidence="7" type="ORF">PMAYCL1PPCAC_24181</name>
</gene>
<dbReference type="PANTHER" id="PTHR43763">
    <property type="entry name" value="XAA-PRO AMINOPEPTIDASE 1"/>
    <property type="match status" value="1"/>
</dbReference>
<dbReference type="InterPro" id="IPR033740">
    <property type="entry name" value="Pept_M24B"/>
</dbReference>
<name>A0AAN5I8A1_9BILA</name>
<evidence type="ECO:0000256" key="3">
    <source>
        <dbReference type="ARBA" id="ARBA00022801"/>
    </source>
</evidence>
<dbReference type="PANTHER" id="PTHR43763:SF6">
    <property type="entry name" value="XAA-PRO AMINOPEPTIDASE 1"/>
    <property type="match status" value="1"/>
</dbReference>
<evidence type="ECO:0000313" key="7">
    <source>
        <dbReference type="EMBL" id="GMR53986.1"/>
    </source>
</evidence>
<dbReference type="Pfam" id="PF16189">
    <property type="entry name" value="Creatinase_N_2"/>
    <property type="match status" value="1"/>
</dbReference>
<organism evidence="7 8">
    <name type="scientific">Pristionchus mayeri</name>
    <dbReference type="NCBI Taxonomy" id="1317129"/>
    <lineage>
        <taxon>Eukaryota</taxon>
        <taxon>Metazoa</taxon>
        <taxon>Ecdysozoa</taxon>
        <taxon>Nematoda</taxon>
        <taxon>Chromadorea</taxon>
        <taxon>Rhabditida</taxon>
        <taxon>Rhabditina</taxon>
        <taxon>Diplogasteromorpha</taxon>
        <taxon>Diplogasteroidea</taxon>
        <taxon>Neodiplogasteridae</taxon>
        <taxon>Pristionchus</taxon>
    </lineage>
</organism>
<dbReference type="Proteomes" id="UP001328107">
    <property type="component" value="Unassembled WGS sequence"/>
</dbReference>
<dbReference type="AlphaFoldDB" id="A0AAN5I8A1"/>
<dbReference type="InterPro" id="IPR000994">
    <property type="entry name" value="Pept_M24"/>
</dbReference>
<evidence type="ECO:0000259" key="4">
    <source>
        <dbReference type="Pfam" id="PF00557"/>
    </source>
</evidence>
<comment type="caution">
    <text evidence="7">The sequence shown here is derived from an EMBL/GenBank/DDBJ whole genome shotgun (WGS) entry which is preliminary data.</text>
</comment>
<keyword evidence="3" id="KW-0378">Hydrolase</keyword>
<protein>
    <submittedName>
        <fullName evidence="7">Uncharacterized protein</fullName>
    </submittedName>
</protein>
<dbReference type="InterPro" id="IPR000587">
    <property type="entry name" value="Creatinase_N"/>
</dbReference>
<feature type="domain" description="Creatinase N-terminal" evidence="5">
    <location>
        <begin position="42"/>
        <end position="162"/>
    </location>
</feature>
<feature type="domain" description="Peptidase M24" evidence="4">
    <location>
        <begin position="342"/>
        <end position="556"/>
    </location>
</feature>
<evidence type="ECO:0000256" key="2">
    <source>
        <dbReference type="ARBA" id="ARBA00022723"/>
    </source>
</evidence>
<sequence length="634" mass="71004">MIYQPIRLAFSVSTKQLCRIPGPIRISTVRWMASPIEKLTILRKSFDGEKIDAYLLPSTDAHQSEYLAEFDFRVKFLSGFTGSNAFVLVTRDKALLWTDGRYFIQAEAQMSGDWKMMKQAVPDAITPTEWINSNMAKGSIIGFDPDIMTYDEARSMGGRLKSVGYTMKAVHGNLVDRFWKDRPSLPNKKLICLSKEETGAGVGEKLTRVREGLKGKQCTALVLLALDDIMWTLNIRGGDIEYNPLAYSILLITESDAHLFIDPAKLDDCSRSHLGNVSIHGYDDAKPFLKKYAQSLEGTSATVFVPGSTNFAIGELFESRMYQSVSPIQEMKAKKNDVELTGIRRASIRDAVALSKYLMWMEKQVMGGADLTEEAAGKKIDEMRTHEEKFVDLSFGTISAVGAHAALPHYHPSNGSELVKCTTSEVFLVDSGAHYRDGTTDVTRTIWIGGKVPAEFRRDNTLVLMAHIDMASTVFPAGINGIRLDAISRQALWKYGLDYNHGLGHGVGHFLNVHEAPGISHRRYTDSNLLHEGTVITIEPGLYMEKKWGIRIENVYELVGASVPSGASFLAFRPLTWLPIQREIIDCFLLEERHKQWLNEYHSKTLSIQKEEISKRSGDHSEVLQWLEKACAPI</sequence>
<dbReference type="FunFam" id="3.40.350.10:FF:000003">
    <property type="entry name" value="Xaa-pro aminopeptidase P"/>
    <property type="match status" value="1"/>
</dbReference>
<keyword evidence="8" id="KW-1185">Reference proteome</keyword>
<evidence type="ECO:0000259" key="6">
    <source>
        <dbReference type="Pfam" id="PF16188"/>
    </source>
</evidence>
<evidence type="ECO:0000256" key="1">
    <source>
        <dbReference type="ARBA" id="ARBA00008766"/>
    </source>
</evidence>
<dbReference type="Pfam" id="PF16188">
    <property type="entry name" value="Peptidase_M24_C"/>
    <property type="match status" value="1"/>
</dbReference>
<dbReference type="InterPro" id="IPR036005">
    <property type="entry name" value="Creatinase/aminopeptidase-like"/>
</dbReference>
<reference evidence="8" key="1">
    <citation type="submission" date="2022-10" db="EMBL/GenBank/DDBJ databases">
        <title>Genome assembly of Pristionchus species.</title>
        <authorList>
            <person name="Yoshida K."/>
            <person name="Sommer R.J."/>
        </authorList>
    </citation>
    <scope>NUCLEOTIDE SEQUENCE [LARGE SCALE GENOMIC DNA]</scope>
    <source>
        <strain evidence="8">RS5460</strain>
    </source>
</reference>
<comment type="similarity">
    <text evidence="1">Belongs to the peptidase M24B family.</text>
</comment>
<feature type="domain" description="Peptidase M24 C-terminal" evidence="6">
    <location>
        <begin position="569"/>
        <end position="634"/>
    </location>
</feature>
<dbReference type="SUPFAM" id="SSF53092">
    <property type="entry name" value="Creatinase/prolidase N-terminal domain"/>
    <property type="match status" value="1"/>
</dbReference>
<dbReference type="CDD" id="cd01085">
    <property type="entry name" value="APP"/>
    <property type="match status" value="1"/>
</dbReference>
<dbReference type="EMBL" id="BTRK01000005">
    <property type="protein sequence ID" value="GMR53986.1"/>
    <property type="molecule type" value="Genomic_DNA"/>
</dbReference>
<accession>A0AAN5I8A1</accession>
<dbReference type="InterPro" id="IPR032416">
    <property type="entry name" value="Peptidase_M24_C"/>
</dbReference>
<dbReference type="InterPro" id="IPR050422">
    <property type="entry name" value="X-Pro_aminopeptidase_P"/>
</dbReference>
<evidence type="ECO:0000259" key="5">
    <source>
        <dbReference type="Pfam" id="PF01321"/>
    </source>
</evidence>
<dbReference type="GO" id="GO:0070006">
    <property type="term" value="F:metalloaminopeptidase activity"/>
    <property type="evidence" value="ECO:0007669"/>
    <property type="project" value="InterPro"/>
</dbReference>
<keyword evidence="2" id="KW-0479">Metal-binding</keyword>
<proteinExistence type="inferred from homology"/>
<dbReference type="Pfam" id="PF00557">
    <property type="entry name" value="Peptidase_M24"/>
    <property type="match status" value="1"/>
</dbReference>
<dbReference type="Gene3D" id="3.90.230.10">
    <property type="entry name" value="Creatinase/methionine aminopeptidase superfamily"/>
    <property type="match status" value="1"/>
</dbReference>
<evidence type="ECO:0000313" key="8">
    <source>
        <dbReference type="Proteomes" id="UP001328107"/>
    </source>
</evidence>
<dbReference type="SUPFAM" id="SSF55920">
    <property type="entry name" value="Creatinase/aminopeptidase"/>
    <property type="match status" value="1"/>
</dbReference>
<dbReference type="GO" id="GO:0005737">
    <property type="term" value="C:cytoplasm"/>
    <property type="evidence" value="ECO:0007669"/>
    <property type="project" value="UniProtKB-ARBA"/>
</dbReference>
<dbReference type="Pfam" id="PF01321">
    <property type="entry name" value="Creatinase_N"/>
    <property type="match status" value="1"/>
</dbReference>
<dbReference type="Gene3D" id="3.40.350.10">
    <property type="entry name" value="Creatinase/prolidase N-terminal domain"/>
    <property type="match status" value="2"/>
</dbReference>